<gene>
    <name evidence="1" type="ORF">FJY75_12675</name>
</gene>
<evidence type="ECO:0008006" key="3">
    <source>
        <dbReference type="Google" id="ProtNLM"/>
    </source>
</evidence>
<sequence>MAGDRSLTNLTAAAAGRLSRRHPTSARRAQWIGALVQAGRTAEAMQALAGWSPDGAEAEAVYLEALQQAARAGLSVQGEAAAHCIPRLKRPGLDGSIRDDLLETLRISGAIGAAVPALQALVARDGGVWEEAYEDALRAAGLRAPLAALLAERTRRPGLPDDARRSLAYDLLDLGDKQAAIDTFLRLAENAPPDDPDVVELRYLWGPRPDAAPLDWMERRARSAATPDVQAAWLRMLLDSGGGDRVAAWIEGRGPAGAPVALPVLSACLDAVLETGDARQIDAAVGQVAGPGSPPEVLRYCAAIASEAGLDERAGQLYARLLSLVPEDGGAARELGLLAFRRDADAEARRFFARYPDAAVDAEVLYCLGVLAARSDSPGIAREHFDNALRLLGAGPTDSFERRLLRARVLRETGNRAAAVAELAALAADHPESVTVRTEQEEMIRGPSTPGP</sequence>
<accession>A0A937XCY5</accession>
<dbReference type="EMBL" id="VGIY01000450">
    <property type="protein sequence ID" value="MBM3318697.1"/>
    <property type="molecule type" value="Genomic_DNA"/>
</dbReference>
<dbReference type="Proteomes" id="UP000748308">
    <property type="component" value="Unassembled WGS sequence"/>
</dbReference>
<evidence type="ECO:0000313" key="1">
    <source>
        <dbReference type="EMBL" id="MBM3318697.1"/>
    </source>
</evidence>
<evidence type="ECO:0000313" key="2">
    <source>
        <dbReference type="Proteomes" id="UP000748308"/>
    </source>
</evidence>
<name>A0A937XCY5_UNCEI</name>
<dbReference type="AlphaFoldDB" id="A0A937XCY5"/>
<protein>
    <recommendedName>
        <fullName evidence="3">Tetratricopeptide repeat protein</fullName>
    </recommendedName>
</protein>
<dbReference type="InterPro" id="IPR011990">
    <property type="entry name" value="TPR-like_helical_dom_sf"/>
</dbReference>
<dbReference type="Gene3D" id="1.25.40.10">
    <property type="entry name" value="Tetratricopeptide repeat domain"/>
    <property type="match status" value="1"/>
</dbReference>
<proteinExistence type="predicted"/>
<reference evidence="1" key="1">
    <citation type="submission" date="2019-03" db="EMBL/GenBank/DDBJ databases">
        <title>Lake Tanganyika Metagenome-Assembled Genomes (MAGs).</title>
        <authorList>
            <person name="Tran P."/>
        </authorList>
    </citation>
    <scope>NUCLEOTIDE SEQUENCE</scope>
    <source>
        <strain evidence="1">M_DeepCast_400m_m2_100</strain>
    </source>
</reference>
<comment type="caution">
    <text evidence="1">The sequence shown here is derived from an EMBL/GenBank/DDBJ whole genome shotgun (WGS) entry which is preliminary data.</text>
</comment>
<dbReference type="SUPFAM" id="SSF48452">
    <property type="entry name" value="TPR-like"/>
    <property type="match status" value="1"/>
</dbReference>
<organism evidence="1 2">
    <name type="scientific">Eiseniibacteriota bacterium</name>
    <dbReference type="NCBI Taxonomy" id="2212470"/>
    <lineage>
        <taxon>Bacteria</taxon>
        <taxon>Candidatus Eiseniibacteriota</taxon>
    </lineage>
</organism>